<protein>
    <submittedName>
        <fullName evidence="2">Uncharacterized protein</fullName>
    </submittedName>
</protein>
<dbReference type="AlphaFoldDB" id="A0AAD3S3T3"/>
<evidence type="ECO:0000313" key="2">
    <source>
        <dbReference type="EMBL" id="GMH03919.1"/>
    </source>
</evidence>
<organism evidence="2 3">
    <name type="scientific">Nepenthes gracilis</name>
    <name type="common">Slender pitcher plant</name>
    <dbReference type="NCBI Taxonomy" id="150966"/>
    <lineage>
        <taxon>Eukaryota</taxon>
        <taxon>Viridiplantae</taxon>
        <taxon>Streptophyta</taxon>
        <taxon>Embryophyta</taxon>
        <taxon>Tracheophyta</taxon>
        <taxon>Spermatophyta</taxon>
        <taxon>Magnoliopsida</taxon>
        <taxon>eudicotyledons</taxon>
        <taxon>Gunneridae</taxon>
        <taxon>Pentapetalae</taxon>
        <taxon>Caryophyllales</taxon>
        <taxon>Nepenthaceae</taxon>
        <taxon>Nepenthes</taxon>
    </lineage>
</organism>
<dbReference type="EMBL" id="BSYO01000004">
    <property type="protein sequence ID" value="GMH03919.1"/>
    <property type="molecule type" value="Genomic_DNA"/>
</dbReference>
<accession>A0AAD3S3T3</accession>
<dbReference type="Proteomes" id="UP001279734">
    <property type="component" value="Unassembled WGS sequence"/>
</dbReference>
<proteinExistence type="predicted"/>
<gene>
    <name evidence="2" type="ORF">Nepgr_005758</name>
</gene>
<name>A0AAD3S3T3_NEPGR</name>
<sequence>MEAAVRNQVARSVGSLFTSSFSSQKTSPIGTCAEPRRGGQTVMEEEGTSEREGRSRFRFYVGLVESAVY</sequence>
<evidence type="ECO:0000256" key="1">
    <source>
        <dbReference type="SAM" id="MobiDB-lite"/>
    </source>
</evidence>
<reference evidence="2" key="1">
    <citation type="submission" date="2023-05" db="EMBL/GenBank/DDBJ databases">
        <title>Nepenthes gracilis genome sequencing.</title>
        <authorList>
            <person name="Fukushima K."/>
        </authorList>
    </citation>
    <scope>NUCLEOTIDE SEQUENCE</scope>
    <source>
        <strain evidence="2">SING2019-196</strain>
    </source>
</reference>
<comment type="caution">
    <text evidence="2">The sequence shown here is derived from an EMBL/GenBank/DDBJ whole genome shotgun (WGS) entry which is preliminary data.</text>
</comment>
<feature type="region of interest" description="Disordered" evidence="1">
    <location>
        <begin position="19"/>
        <end position="50"/>
    </location>
</feature>
<evidence type="ECO:0000313" key="3">
    <source>
        <dbReference type="Proteomes" id="UP001279734"/>
    </source>
</evidence>
<keyword evidence="3" id="KW-1185">Reference proteome</keyword>